<protein>
    <submittedName>
        <fullName evidence="2">Zinc finger protein</fullName>
    </submittedName>
</protein>
<evidence type="ECO:0000313" key="2">
    <source>
        <dbReference type="EMBL" id="DAF63945.1"/>
    </source>
</evidence>
<dbReference type="SMART" id="SM00400">
    <property type="entry name" value="ZnF_CHCC"/>
    <property type="match status" value="1"/>
</dbReference>
<proteinExistence type="predicted"/>
<organism evidence="2">
    <name type="scientific">Siphoviridae sp. ctGkF2</name>
    <dbReference type="NCBI Taxonomy" id="2827823"/>
    <lineage>
        <taxon>Viruses</taxon>
        <taxon>Duplodnaviria</taxon>
        <taxon>Heunggongvirae</taxon>
        <taxon>Uroviricota</taxon>
        <taxon>Caudoviricetes</taxon>
    </lineage>
</organism>
<reference evidence="2" key="1">
    <citation type="journal article" date="2021" name="Proc. Natl. Acad. Sci. U.S.A.">
        <title>A Catalog of Tens of Thousands of Viruses from Human Metagenomes Reveals Hidden Associations with Chronic Diseases.</title>
        <authorList>
            <person name="Tisza M.J."/>
            <person name="Buck C.B."/>
        </authorList>
    </citation>
    <scope>NUCLEOTIDE SEQUENCE</scope>
    <source>
        <strain evidence="2">CtGkF2</strain>
    </source>
</reference>
<dbReference type="GO" id="GO:0008270">
    <property type="term" value="F:zinc ion binding"/>
    <property type="evidence" value="ECO:0007669"/>
    <property type="project" value="InterPro"/>
</dbReference>
<dbReference type="GO" id="GO:0006260">
    <property type="term" value="P:DNA replication"/>
    <property type="evidence" value="ECO:0007669"/>
    <property type="project" value="InterPro"/>
</dbReference>
<dbReference type="GO" id="GO:0003899">
    <property type="term" value="F:DNA-directed RNA polymerase activity"/>
    <property type="evidence" value="ECO:0007669"/>
    <property type="project" value="InterPro"/>
</dbReference>
<feature type="domain" description="Zinc finger CHC2-type" evidence="1">
    <location>
        <begin position="24"/>
        <end position="78"/>
    </location>
</feature>
<evidence type="ECO:0000259" key="1">
    <source>
        <dbReference type="SMART" id="SM00400"/>
    </source>
</evidence>
<dbReference type="InterPro" id="IPR036977">
    <property type="entry name" value="DNA_primase_Znf_CHC2"/>
</dbReference>
<dbReference type="InterPro" id="IPR002694">
    <property type="entry name" value="Znf_CHC2"/>
</dbReference>
<name>A0A8S5TL95_9CAUD</name>
<sequence>MIEAVMAKYFPGWDPPEDDGRTWIPAECPVHGDENPSAGVSYELNSFVCHACGYSGDVYKIIQQEEGVDFAEATQVAETIAGDSGVEIPRSLRRKRRRRISRPARFSPA</sequence>
<accession>A0A8S5TL95</accession>
<dbReference type="EMBL" id="BK032847">
    <property type="protein sequence ID" value="DAF63945.1"/>
    <property type="molecule type" value="Genomic_DNA"/>
</dbReference>
<dbReference type="Gene3D" id="3.90.580.10">
    <property type="entry name" value="Zinc finger, CHC2-type domain"/>
    <property type="match status" value="1"/>
</dbReference>
<dbReference type="Pfam" id="PF01807">
    <property type="entry name" value="Zn_ribbon_DnaG"/>
    <property type="match status" value="1"/>
</dbReference>
<dbReference type="GO" id="GO:0003677">
    <property type="term" value="F:DNA binding"/>
    <property type="evidence" value="ECO:0007669"/>
    <property type="project" value="InterPro"/>
</dbReference>
<dbReference type="SUPFAM" id="SSF57783">
    <property type="entry name" value="Zinc beta-ribbon"/>
    <property type="match status" value="1"/>
</dbReference>